<keyword evidence="1" id="KW-0812">Transmembrane</keyword>
<dbReference type="Pfam" id="PF16401">
    <property type="entry name" value="DUF5009"/>
    <property type="match status" value="1"/>
</dbReference>
<evidence type="ECO:0000256" key="1">
    <source>
        <dbReference type="SAM" id="Phobius"/>
    </source>
</evidence>
<evidence type="ECO:0000313" key="3">
    <source>
        <dbReference type="EMBL" id="SKD08556.1"/>
    </source>
</evidence>
<feature type="transmembrane region" description="Helical" evidence="1">
    <location>
        <begin position="392"/>
        <end position="410"/>
    </location>
</feature>
<keyword evidence="1" id="KW-0472">Membrane</keyword>
<keyword evidence="3" id="KW-0012">Acyltransferase</keyword>
<feature type="transmembrane region" description="Helical" evidence="1">
    <location>
        <begin position="138"/>
        <end position="159"/>
    </location>
</feature>
<evidence type="ECO:0000259" key="2">
    <source>
        <dbReference type="Pfam" id="PF16401"/>
    </source>
</evidence>
<feature type="domain" description="DUF5009" evidence="2">
    <location>
        <begin position="37"/>
        <end position="186"/>
    </location>
</feature>
<reference evidence="3 4" key="1">
    <citation type="submission" date="2017-02" db="EMBL/GenBank/DDBJ databases">
        <authorList>
            <person name="Peterson S.W."/>
        </authorList>
    </citation>
    <scope>NUCLEOTIDE SEQUENCE [LARGE SCALE GENOMIC DNA]</scope>
    <source>
        <strain evidence="3 4">DSM 18108</strain>
    </source>
</reference>
<accession>A0A1T5P7C3</accession>
<dbReference type="EMBL" id="FUZZ01000003">
    <property type="protein sequence ID" value="SKD08556.1"/>
    <property type="molecule type" value="Genomic_DNA"/>
</dbReference>
<feature type="transmembrane region" description="Helical" evidence="1">
    <location>
        <begin position="225"/>
        <end position="242"/>
    </location>
</feature>
<feature type="transmembrane region" description="Helical" evidence="1">
    <location>
        <begin position="82"/>
        <end position="103"/>
    </location>
</feature>
<dbReference type="AlphaFoldDB" id="A0A1T5P7C3"/>
<organism evidence="3 4">
    <name type="scientific">Chitinophaga ginsengisegetis</name>
    <dbReference type="NCBI Taxonomy" id="393003"/>
    <lineage>
        <taxon>Bacteria</taxon>
        <taxon>Pseudomonadati</taxon>
        <taxon>Bacteroidota</taxon>
        <taxon>Chitinophagia</taxon>
        <taxon>Chitinophagales</taxon>
        <taxon>Chitinophagaceae</taxon>
        <taxon>Chitinophaga</taxon>
    </lineage>
</organism>
<dbReference type="GO" id="GO:0016746">
    <property type="term" value="F:acyltransferase activity"/>
    <property type="evidence" value="ECO:0007669"/>
    <property type="project" value="UniProtKB-KW"/>
</dbReference>
<feature type="transmembrane region" description="Helical" evidence="1">
    <location>
        <begin position="41"/>
        <end position="62"/>
    </location>
</feature>
<dbReference type="PANTHER" id="PTHR31061">
    <property type="entry name" value="LD22376P"/>
    <property type="match status" value="1"/>
</dbReference>
<feature type="transmembrane region" description="Helical" evidence="1">
    <location>
        <begin position="115"/>
        <end position="132"/>
    </location>
</feature>
<dbReference type="RefSeq" id="WP_079471682.1">
    <property type="nucleotide sequence ID" value="NZ_JAVDRW010000001.1"/>
</dbReference>
<feature type="transmembrane region" description="Helical" evidence="1">
    <location>
        <begin position="320"/>
        <end position="342"/>
    </location>
</feature>
<keyword evidence="3" id="KW-0808">Transferase</keyword>
<keyword evidence="1" id="KW-1133">Transmembrane helix</keyword>
<dbReference type="InterPro" id="IPR032176">
    <property type="entry name" value="DUF5009"/>
</dbReference>
<protein>
    <submittedName>
        <fullName evidence="3">Predicted acyltransferase</fullName>
    </submittedName>
</protein>
<gene>
    <name evidence="3" type="ORF">SAMN05660461_4428</name>
</gene>
<feature type="transmembrane region" description="Helical" evidence="1">
    <location>
        <begin position="262"/>
        <end position="279"/>
    </location>
</feature>
<feature type="transmembrane region" description="Helical" evidence="1">
    <location>
        <begin position="291"/>
        <end position="308"/>
    </location>
</feature>
<keyword evidence="4" id="KW-1185">Reference proteome</keyword>
<proteinExistence type="predicted"/>
<feature type="transmembrane region" description="Helical" evidence="1">
    <location>
        <begin position="171"/>
        <end position="190"/>
    </location>
</feature>
<dbReference type="PANTHER" id="PTHR31061:SF24">
    <property type="entry name" value="LD22376P"/>
    <property type="match status" value="1"/>
</dbReference>
<feature type="transmembrane region" description="Helical" evidence="1">
    <location>
        <begin position="202"/>
        <end position="220"/>
    </location>
</feature>
<sequence>MGLTAAEEYKVNNVFWYKVISLPATLMINNLKTGRILSIDAFRGITILVMIFVNSVAGVSGIPSWMQHAHGNEDRMTFVDVVFPAFLFIVGMSVPFAINSRLAKGDTFWQLQRHIAWRTLGLWVLGIFMVNAEKVNAAATGMSGAAWSLLFYISAILVWNVYKFKNAWLSWCFKGVGMIGLIILALIFRGGEDGTERLTPDWWGILGLIGWAYLYACIIYQVFKGVAGAIMLMIAVCIGYYILCKQPFMGEWSWLTSQAGHAAHTAIVLSGMLLTLFYFDEDLGLKGSKLVSRVTGYFALLLIAGMLLRPAYKLSKIQATPSWCLYSSAICVAIFSLLYFLIDVKQISKWTAFFRPAGSNPLLTYILPDIVFYGMLLAGISLPAVLGEGLPGIAWCAFFAVIMLFLVKGLNKLGIRLQL</sequence>
<dbReference type="STRING" id="393003.SAMN05660461_4428"/>
<evidence type="ECO:0000313" key="4">
    <source>
        <dbReference type="Proteomes" id="UP000190166"/>
    </source>
</evidence>
<dbReference type="Proteomes" id="UP000190166">
    <property type="component" value="Unassembled WGS sequence"/>
</dbReference>
<feature type="transmembrane region" description="Helical" evidence="1">
    <location>
        <begin position="362"/>
        <end position="386"/>
    </location>
</feature>
<name>A0A1T5P7C3_9BACT</name>